<dbReference type="Proteomes" id="UP000499080">
    <property type="component" value="Unassembled WGS sequence"/>
</dbReference>
<name>A0A4Y2Q807_ARAVE</name>
<reference evidence="2 3" key="1">
    <citation type="journal article" date="2019" name="Sci. Rep.">
        <title>Orb-weaving spider Araneus ventricosus genome elucidates the spidroin gene catalogue.</title>
        <authorList>
            <person name="Kono N."/>
            <person name="Nakamura H."/>
            <person name="Ohtoshi R."/>
            <person name="Moran D.A.P."/>
            <person name="Shinohara A."/>
            <person name="Yoshida Y."/>
            <person name="Fujiwara M."/>
            <person name="Mori M."/>
            <person name="Tomita M."/>
            <person name="Arakawa K."/>
        </authorList>
    </citation>
    <scope>NUCLEOTIDE SEQUENCE [LARGE SCALE GENOMIC DNA]</scope>
</reference>
<feature type="non-terminal residue" evidence="2">
    <location>
        <position position="1"/>
    </location>
</feature>
<comment type="caution">
    <text evidence="2">The sequence shown here is derived from an EMBL/GenBank/DDBJ whole genome shotgun (WGS) entry which is preliminary data.</text>
</comment>
<evidence type="ECO:0000256" key="1">
    <source>
        <dbReference type="SAM" id="MobiDB-lite"/>
    </source>
</evidence>
<evidence type="ECO:0000313" key="2">
    <source>
        <dbReference type="EMBL" id="GBN59213.1"/>
    </source>
</evidence>
<gene>
    <name evidence="2" type="ORF">AVEN_175371_1</name>
</gene>
<organism evidence="2 3">
    <name type="scientific">Araneus ventricosus</name>
    <name type="common">Orbweaver spider</name>
    <name type="synonym">Epeira ventricosa</name>
    <dbReference type="NCBI Taxonomy" id="182803"/>
    <lineage>
        <taxon>Eukaryota</taxon>
        <taxon>Metazoa</taxon>
        <taxon>Ecdysozoa</taxon>
        <taxon>Arthropoda</taxon>
        <taxon>Chelicerata</taxon>
        <taxon>Arachnida</taxon>
        <taxon>Araneae</taxon>
        <taxon>Araneomorphae</taxon>
        <taxon>Entelegynae</taxon>
        <taxon>Araneoidea</taxon>
        <taxon>Araneidae</taxon>
        <taxon>Araneus</taxon>
    </lineage>
</organism>
<accession>A0A4Y2Q807</accession>
<evidence type="ECO:0000313" key="3">
    <source>
        <dbReference type="Proteomes" id="UP000499080"/>
    </source>
</evidence>
<dbReference type="EMBL" id="BGPR01219370">
    <property type="protein sequence ID" value="GBN59213.1"/>
    <property type="molecule type" value="Genomic_DNA"/>
</dbReference>
<protein>
    <submittedName>
        <fullName evidence="2">Uncharacterized protein</fullName>
    </submittedName>
</protein>
<dbReference type="AlphaFoldDB" id="A0A4Y2Q807"/>
<sequence length="26" mass="2412">DGEGSGTDCIEDGAVTGGDAVVSADD</sequence>
<keyword evidence="3" id="KW-1185">Reference proteome</keyword>
<feature type="region of interest" description="Disordered" evidence="1">
    <location>
        <begin position="1"/>
        <end position="26"/>
    </location>
</feature>
<proteinExistence type="predicted"/>